<reference evidence="1" key="2">
    <citation type="submission" date="2023-06" db="EMBL/GenBank/DDBJ databases">
        <authorList>
            <person name="Zeman M."/>
            <person name="Kubasova T."/>
            <person name="Jahodarova E."/>
            <person name="Nykrynova M."/>
            <person name="Rychlik I."/>
        </authorList>
    </citation>
    <scope>NUCLEOTIDE SEQUENCE</scope>
    <source>
        <strain evidence="1">ET39</strain>
    </source>
</reference>
<protein>
    <submittedName>
        <fullName evidence="1">Uncharacterized protein</fullName>
    </submittedName>
</protein>
<evidence type="ECO:0000313" key="2">
    <source>
        <dbReference type="Proteomes" id="UP001529340"/>
    </source>
</evidence>
<reference evidence="1" key="1">
    <citation type="submission" date="2023-06" db="EMBL/GenBank/DDBJ databases">
        <title>Identification and characterization of horizontal gene transfer across gut microbiota members of farm animals based on homology search.</title>
        <authorList>
            <person name="Schwarzerova J."/>
            <person name="Nykrynova M."/>
            <person name="Jureckova K."/>
            <person name="Cejkova D."/>
            <person name="Rychlik I."/>
        </authorList>
    </citation>
    <scope>NUCLEOTIDE SEQUENCE</scope>
    <source>
        <strain evidence="1">ET39</strain>
    </source>
</reference>
<dbReference type="RefSeq" id="WP_289608519.1">
    <property type="nucleotide sequence ID" value="NZ_JAUDCG010000073.1"/>
</dbReference>
<accession>A0ABT7UEN1</accession>
<gene>
    <name evidence="1" type="ORF">QUV96_10680</name>
</gene>
<organism evidence="1 2">
    <name type="scientific">Amedibacillus dolichus</name>
    <dbReference type="NCBI Taxonomy" id="31971"/>
    <lineage>
        <taxon>Bacteria</taxon>
        <taxon>Bacillati</taxon>
        <taxon>Bacillota</taxon>
        <taxon>Erysipelotrichia</taxon>
        <taxon>Erysipelotrichales</taxon>
        <taxon>Erysipelotrichaceae</taxon>
        <taxon>Amedibacillus</taxon>
    </lineage>
</organism>
<evidence type="ECO:0000313" key="1">
    <source>
        <dbReference type="EMBL" id="MDM8158093.1"/>
    </source>
</evidence>
<dbReference type="Proteomes" id="UP001529340">
    <property type="component" value="Unassembled WGS sequence"/>
</dbReference>
<sequence length="130" mass="15089">MFSMRNAIRNKNLNSLVEEVCQFIQNNKIPVEFILIKSGQAYNIDGKLEIYSENGTKIDFVYSQHGFTPPSDAGAFARKLASQLNLFVKPFNSLELSRGYEPVLDYRLVKENPKIKEEEQKQKWKNLKRC</sequence>
<name>A0ABT7UEN1_9FIRM</name>
<dbReference type="EMBL" id="JAUDCG010000073">
    <property type="protein sequence ID" value="MDM8158093.1"/>
    <property type="molecule type" value="Genomic_DNA"/>
</dbReference>
<keyword evidence="2" id="KW-1185">Reference proteome</keyword>
<proteinExistence type="predicted"/>
<comment type="caution">
    <text evidence="1">The sequence shown here is derived from an EMBL/GenBank/DDBJ whole genome shotgun (WGS) entry which is preliminary data.</text>
</comment>